<dbReference type="GO" id="GO:0006869">
    <property type="term" value="P:lipid transport"/>
    <property type="evidence" value="ECO:0007669"/>
    <property type="project" value="InterPro"/>
</dbReference>
<evidence type="ECO:0000313" key="4">
    <source>
        <dbReference type="EMBL" id="KAF7852131.1"/>
    </source>
</evidence>
<organism evidence="4 5">
    <name type="scientific">Corymbia citriodora subsp. variegata</name>
    <dbReference type="NCBI Taxonomy" id="360336"/>
    <lineage>
        <taxon>Eukaryota</taxon>
        <taxon>Viridiplantae</taxon>
        <taxon>Streptophyta</taxon>
        <taxon>Embryophyta</taxon>
        <taxon>Tracheophyta</taxon>
        <taxon>Spermatophyta</taxon>
        <taxon>Magnoliopsida</taxon>
        <taxon>eudicotyledons</taxon>
        <taxon>Gunneridae</taxon>
        <taxon>Pentapetalae</taxon>
        <taxon>rosids</taxon>
        <taxon>malvids</taxon>
        <taxon>Myrtales</taxon>
        <taxon>Myrtaceae</taxon>
        <taxon>Myrtoideae</taxon>
        <taxon>Eucalypteae</taxon>
        <taxon>Corymbia</taxon>
    </lineage>
</organism>
<sequence>MGSKTSSDRVLAPKVLFFLLIVFVSWNPVSSATTCAEALEFLTPCGPYAKGAAPFPPSENCCAYVNGLANLVGYRSDAFQAFCKCYRQAAPSAGFKADLTQKVVYDCGYPIGLPTDPKINCDSL</sequence>
<dbReference type="Gramene" id="rna-gnl|WGS:JABURB|Cocit.L0524.1">
    <property type="protein sequence ID" value="cds-KAF7852131.1"/>
    <property type="gene ID" value="gene-BT93_L0524"/>
</dbReference>
<feature type="chain" id="PRO_5035872153" description="Bifunctional inhibitor/plant lipid transfer protein/seed storage helical domain-containing protein" evidence="2">
    <location>
        <begin position="32"/>
        <end position="124"/>
    </location>
</feature>
<evidence type="ECO:0000313" key="5">
    <source>
        <dbReference type="Proteomes" id="UP000806378"/>
    </source>
</evidence>
<reference evidence="4" key="1">
    <citation type="submission" date="2020-05" db="EMBL/GenBank/DDBJ databases">
        <title>WGS assembly of Corymbia citriodora subspecies variegata.</title>
        <authorList>
            <person name="Barry K."/>
            <person name="Hundley H."/>
            <person name="Shu S."/>
            <person name="Jenkins J."/>
            <person name="Grimwood J."/>
            <person name="Baten A."/>
        </authorList>
    </citation>
    <scope>NUCLEOTIDE SEQUENCE</scope>
    <source>
        <strain evidence="4">CV2-018</strain>
    </source>
</reference>
<feature type="domain" description="Bifunctional inhibitor/plant lipid transfer protein/seed storage helical" evidence="3">
    <location>
        <begin position="35"/>
        <end position="111"/>
    </location>
</feature>
<dbReference type="OrthoDB" id="1876592at2759"/>
<keyword evidence="2" id="KW-0732">Signal</keyword>
<dbReference type="InterPro" id="IPR016140">
    <property type="entry name" value="Bifunc_inhib/LTP/seed_store"/>
</dbReference>
<gene>
    <name evidence="4" type="ORF">BT93_L0524</name>
</gene>
<dbReference type="Pfam" id="PF00234">
    <property type="entry name" value="Tryp_alpha_amyl"/>
    <property type="match status" value="1"/>
</dbReference>
<feature type="signal peptide" evidence="2">
    <location>
        <begin position="1"/>
        <end position="31"/>
    </location>
</feature>
<evidence type="ECO:0000256" key="1">
    <source>
        <dbReference type="ARBA" id="ARBA00009748"/>
    </source>
</evidence>
<dbReference type="InterPro" id="IPR000528">
    <property type="entry name" value="Plant_nsLTP"/>
</dbReference>
<dbReference type="AlphaFoldDB" id="A0A8T0CX21"/>
<evidence type="ECO:0000259" key="3">
    <source>
        <dbReference type="Pfam" id="PF00234"/>
    </source>
</evidence>
<dbReference type="GO" id="GO:0008289">
    <property type="term" value="F:lipid binding"/>
    <property type="evidence" value="ECO:0007669"/>
    <property type="project" value="InterPro"/>
</dbReference>
<comment type="caution">
    <text evidence="4">The sequence shown here is derived from an EMBL/GenBank/DDBJ whole genome shotgun (WGS) entry which is preliminary data.</text>
</comment>
<dbReference type="PANTHER" id="PTHR33076">
    <property type="entry name" value="NON-SPECIFIC LIPID-TRANSFER PROTEIN 2-RELATED"/>
    <property type="match status" value="1"/>
</dbReference>
<proteinExistence type="inferred from homology"/>
<accession>A0A8T0CX21</accession>
<keyword evidence="5" id="KW-1185">Reference proteome</keyword>
<dbReference type="InterPro" id="IPR036312">
    <property type="entry name" value="Bifun_inhib/LTP/seed_sf"/>
</dbReference>
<dbReference type="Proteomes" id="UP000806378">
    <property type="component" value="Unassembled WGS sequence"/>
</dbReference>
<evidence type="ECO:0000256" key="2">
    <source>
        <dbReference type="SAM" id="SignalP"/>
    </source>
</evidence>
<name>A0A8T0CX21_CORYI</name>
<dbReference type="EMBL" id="MU089519">
    <property type="protein sequence ID" value="KAF7852131.1"/>
    <property type="molecule type" value="Genomic_DNA"/>
</dbReference>
<comment type="similarity">
    <text evidence="1">Belongs to the plant LTP family.</text>
</comment>
<dbReference type="Gene3D" id="1.10.110.10">
    <property type="entry name" value="Plant lipid-transfer and hydrophobic proteins"/>
    <property type="match status" value="1"/>
</dbReference>
<protein>
    <recommendedName>
        <fullName evidence="3">Bifunctional inhibitor/plant lipid transfer protein/seed storage helical domain-containing protein</fullName>
    </recommendedName>
</protein>
<dbReference type="SUPFAM" id="SSF47699">
    <property type="entry name" value="Bifunctional inhibitor/lipid-transfer protein/seed storage 2S albumin"/>
    <property type="match status" value="1"/>
</dbReference>